<gene>
    <name evidence="1" type="ORF">GP644_02695</name>
</gene>
<evidence type="ECO:0000313" key="1">
    <source>
        <dbReference type="EMBL" id="KAE9632699.1"/>
    </source>
</evidence>
<accession>A0A6A4RLH8</accession>
<dbReference type="AlphaFoldDB" id="A0A6A4RLH8"/>
<name>A0A6A4RLH8_9RHOB</name>
<dbReference type="RefSeq" id="WP_158976829.1">
    <property type="nucleotide sequence ID" value="NZ_WSFO01000001.1"/>
</dbReference>
<reference evidence="1 2" key="1">
    <citation type="submission" date="2019-12" db="EMBL/GenBank/DDBJ databases">
        <authorList>
            <person name="Zhang Y.-J."/>
        </authorList>
    </citation>
    <scope>NUCLEOTIDE SEQUENCE [LARGE SCALE GENOMIC DNA]</scope>
    <source>
        <strain evidence="1 2">H18S-6</strain>
    </source>
</reference>
<proteinExistence type="predicted"/>
<dbReference type="EMBL" id="WSFO01000001">
    <property type="protein sequence ID" value="KAE9632699.1"/>
    <property type="molecule type" value="Genomic_DNA"/>
</dbReference>
<comment type="caution">
    <text evidence="1">The sequence shown here is derived from an EMBL/GenBank/DDBJ whole genome shotgun (WGS) entry which is preliminary data.</text>
</comment>
<protein>
    <submittedName>
        <fullName evidence="1">Uncharacterized protein</fullName>
    </submittedName>
</protein>
<organism evidence="1 2">
    <name type="scientific">Parasedimentitalea maritima</name>
    <dbReference type="NCBI Taxonomy" id="2578117"/>
    <lineage>
        <taxon>Bacteria</taxon>
        <taxon>Pseudomonadati</taxon>
        <taxon>Pseudomonadota</taxon>
        <taxon>Alphaproteobacteria</taxon>
        <taxon>Rhodobacterales</taxon>
        <taxon>Paracoccaceae</taxon>
        <taxon>Parasedimentitalea</taxon>
    </lineage>
</organism>
<evidence type="ECO:0000313" key="2">
    <source>
        <dbReference type="Proteomes" id="UP000441586"/>
    </source>
</evidence>
<dbReference type="Proteomes" id="UP000441586">
    <property type="component" value="Unassembled WGS sequence"/>
</dbReference>
<sequence length="55" mass="6169">MQTVKQMPSQQAQEALKILDAAWAYYTPQVELVLGLNQPKDDRPGSPFVPYYTAA</sequence>